<evidence type="ECO:0000313" key="1">
    <source>
        <dbReference type="EMBL" id="KXH64483.1"/>
    </source>
</evidence>
<feature type="non-terminal residue" evidence="1">
    <location>
        <position position="75"/>
    </location>
</feature>
<sequence length="75" mass="8626">MRSLPKTHPLRRLRAVAFRRFPSPFQLMAEAYRDLPLDKLETIEGYPITPWEARIDTVVDDDAVKATEAIQSGWA</sequence>
<comment type="caution">
    <text evidence="1">The sequence shown here is derived from an EMBL/GenBank/DDBJ whole genome shotgun (WGS) entry which is preliminary data.</text>
</comment>
<evidence type="ECO:0000313" key="2">
    <source>
        <dbReference type="Proteomes" id="UP000070054"/>
    </source>
</evidence>
<name>A0A135UVP6_9PEZI</name>
<gene>
    <name evidence="1" type="ORF">CNYM01_14396</name>
</gene>
<dbReference type="EMBL" id="JEMN01000083">
    <property type="protein sequence ID" value="KXH64483.1"/>
    <property type="molecule type" value="Genomic_DNA"/>
</dbReference>
<dbReference type="AlphaFoldDB" id="A0A135UVP6"/>
<dbReference type="Proteomes" id="UP000070054">
    <property type="component" value="Unassembled WGS sequence"/>
</dbReference>
<proteinExistence type="predicted"/>
<protein>
    <submittedName>
        <fullName evidence="1">Uncharacterized protein</fullName>
    </submittedName>
</protein>
<accession>A0A135UVP6</accession>
<keyword evidence="2" id="KW-1185">Reference proteome</keyword>
<reference evidence="1 2" key="1">
    <citation type="submission" date="2014-02" db="EMBL/GenBank/DDBJ databases">
        <title>The genome sequence of Colletotrichum nymphaeae SA-01.</title>
        <authorList>
            <person name="Baroncelli R."/>
            <person name="Thon M.R."/>
        </authorList>
    </citation>
    <scope>NUCLEOTIDE SEQUENCE [LARGE SCALE GENOMIC DNA]</scope>
    <source>
        <strain evidence="1 2">SA-01</strain>
    </source>
</reference>
<organism evidence="1 2">
    <name type="scientific">Colletotrichum nymphaeae SA-01</name>
    <dbReference type="NCBI Taxonomy" id="1460502"/>
    <lineage>
        <taxon>Eukaryota</taxon>
        <taxon>Fungi</taxon>
        <taxon>Dikarya</taxon>
        <taxon>Ascomycota</taxon>
        <taxon>Pezizomycotina</taxon>
        <taxon>Sordariomycetes</taxon>
        <taxon>Hypocreomycetidae</taxon>
        <taxon>Glomerellales</taxon>
        <taxon>Glomerellaceae</taxon>
        <taxon>Colletotrichum</taxon>
        <taxon>Colletotrichum acutatum species complex</taxon>
    </lineage>
</organism>